<reference evidence="1 2" key="1">
    <citation type="submission" date="2019-08" db="EMBL/GenBank/DDBJ databases">
        <title>The genome of the soybean aphid Biotype 1, its phylome, world population structure and adaptation to the North American continent.</title>
        <authorList>
            <person name="Giordano R."/>
            <person name="Donthu R.K."/>
            <person name="Hernandez A.G."/>
            <person name="Wright C.L."/>
            <person name="Zimin A.V."/>
        </authorList>
    </citation>
    <scope>NUCLEOTIDE SEQUENCE [LARGE SCALE GENOMIC DNA]</scope>
    <source>
        <tissue evidence="1">Whole aphids</tissue>
    </source>
</reference>
<comment type="caution">
    <text evidence="1">The sequence shown here is derived from an EMBL/GenBank/DDBJ whole genome shotgun (WGS) entry which is preliminary data.</text>
</comment>
<evidence type="ECO:0000313" key="2">
    <source>
        <dbReference type="Proteomes" id="UP000475862"/>
    </source>
</evidence>
<dbReference type="Proteomes" id="UP000475862">
    <property type="component" value="Unassembled WGS sequence"/>
</dbReference>
<evidence type="ECO:0000313" key="1">
    <source>
        <dbReference type="EMBL" id="KAE9541793.1"/>
    </source>
</evidence>
<dbReference type="AlphaFoldDB" id="A0A6G0TZ88"/>
<proteinExistence type="predicted"/>
<name>A0A6G0TZ88_APHGL</name>
<dbReference type="EMBL" id="VYZN01000012">
    <property type="protein sequence ID" value="KAE9541793.1"/>
    <property type="molecule type" value="Genomic_DNA"/>
</dbReference>
<keyword evidence="2" id="KW-1185">Reference proteome</keyword>
<sequence length="235" mass="27588">MSIFHTSNYSILNELLSTRLKNVSQTLRSCLSLDFVVSVHSILIHIFYIYSIQQENVPWTDQNRVFYASPKRHPAMGKPISIAVTCQGKEIKFFGLLWFNSIVVYLIFDAGEGCFQIDSNLYIIVFPLHFYKDFYYINTFNKYIVIEIQTKFLFLRNINLTVSRCLLYFGFGDNFYLCVCYTEQKIIIKLNILILSWSIFNNNIILESMINLILTLYLKYIVSPNLNTYSFILTI</sequence>
<organism evidence="1 2">
    <name type="scientific">Aphis glycines</name>
    <name type="common">Soybean aphid</name>
    <dbReference type="NCBI Taxonomy" id="307491"/>
    <lineage>
        <taxon>Eukaryota</taxon>
        <taxon>Metazoa</taxon>
        <taxon>Ecdysozoa</taxon>
        <taxon>Arthropoda</taxon>
        <taxon>Hexapoda</taxon>
        <taxon>Insecta</taxon>
        <taxon>Pterygota</taxon>
        <taxon>Neoptera</taxon>
        <taxon>Paraneoptera</taxon>
        <taxon>Hemiptera</taxon>
        <taxon>Sternorrhyncha</taxon>
        <taxon>Aphidomorpha</taxon>
        <taxon>Aphidoidea</taxon>
        <taxon>Aphididae</taxon>
        <taxon>Aphidini</taxon>
        <taxon>Aphis</taxon>
        <taxon>Aphis</taxon>
    </lineage>
</organism>
<accession>A0A6G0TZ88</accession>
<gene>
    <name evidence="1" type="ORF">AGLY_003784</name>
</gene>
<protein>
    <submittedName>
        <fullName evidence="1">Uncharacterized protein</fullName>
    </submittedName>
</protein>